<name>A0A2Z7CPX7_9LAMI</name>
<sequence length="232" mass="26219">MSREPLTKVGWSQGIHTKEVDWLTRSISKIAPSDKGKKLLVEKVKGNPIKEMVSLIFADLEFTYRTLKSISRTRLGYNNYFGSLFLATNIETVYRFGGHPSAPVIEAIQDAVFRSFQHGQCADQFCEFFEEAAQLRDLVSSISTEKLKSQELLTSFISYLNERMKSIELSVEDLPLSLQKYLFNLRELAMSKRGKVIAATTEKERVAVVTDTETTVGSTDGFKSFSVLSKMF</sequence>
<keyword evidence="2" id="KW-1185">Reference proteome</keyword>
<gene>
    <name evidence="1" type="ORF">F511_06796</name>
</gene>
<accession>A0A2Z7CPX7</accession>
<reference evidence="1 2" key="1">
    <citation type="journal article" date="2015" name="Proc. Natl. Acad. Sci. U.S.A.">
        <title>The resurrection genome of Boea hygrometrica: A blueprint for survival of dehydration.</title>
        <authorList>
            <person name="Xiao L."/>
            <person name="Yang G."/>
            <person name="Zhang L."/>
            <person name="Yang X."/>
            <person name="Zhao S."/>
            <person name="Ji Z."/>
            <person name="Zhou Q."/>
            <person name="Hu M."/>
            <person name="Wang Y."/>
            <person name="Chen M."/>
            <person name="Xu Y."/>
            <person name="Jin H."/>
            <person name="Xiao X."/>
            <person name="Hu G."/>
            <person name="Bao F."/>
            <person name="Hu Y."/>
            <person name="Wan P."/>
            <person name="Li L."/>
            <person name="Deng X."/>
            <person name="Kuang T."/>
            <person name="Xiang C."/>
            <person name="Zhu J.K."/>
            <person name="Oliver M.J."/>
            <person name="He Y."/>
        </authorList>
    </citation>
    <scope>NUCLEOTIDE SEQUENCE [LARGE SCALE GENOMIC DNA]</scope>
    <source>
        <strain evidence="2">cv. XS01</strain>
    </source>
</reference>
<dbReference type="EMBL" id="KQ995423">
    <property type="protein sequence ID" value="KZV46684.1"/>
    <property type="molecule type" value="Genomic_DNA"/>
</dbReference>
<evidence type="ECO:0000313" key="2">
    <source>
        <dbReference type="Proteomes" id="UP000250235"/>
    </source>
</evidence>
<organism evidence="1 2">
    <name type="scientific">Dorcoceras hygrometricum</name>
    <dbReference type="NCBI Taxonomy" id="472368"/>
    <lineage>
        <taxon>Eukaryota</taxon>
        <taxon>Viridiplantae</taxon>
        <taxon>Streptophyta</taxon>
        <taxon>Embryophyta</taxon>
        <taxon>Tracheophyta</taxon>
        <taxon>Spermatophyta</taxon>
        <taxon>Magnoliopsida</taxon>
        <taxon>eudicotyledons</taxon>
        <taxon>Gunneridae</taxon>
        <taxon>Pentapetalae</taxon>
        <taxon>asterids</taxon>
        <taxon>lamiids</taxon>
        <taxon>Lamiales</taxon>
        <taxon>Gesneriaceae</taxon>
        <taxon>Didymocarpoideae</taxon>
        <taxon>Trichosporeae</taxon>
        <taxon>Loxocarpinae</taxon>
        <taxon>Dorcoceras</taxon>
    </lineage>
</organism>
<evidence type="ECO:0000313" key="1">
    <source>
        <dbReference type="EMBL" id="KZV46684.1"/>
    </source>
</evidence>
<dbReference type="Proteomes" id="UP000250235">
    <property type="component" value="Unassembled WGS sequence"/>
</dbReference>
<protein>
    <submittedName>
        <fullName evidence="1">Uncharacterized protein</fullName>
    </submittedName>
</protein>
<proteinExistence type="predicted"/>
<dbReference type="AlphaFoldDB" id="A0A2Z7CPX7"/>